<comment type="cofactor">
    <cofactor evidence="1 7">
        <name>(R)-lipoate</name>
        <dbReference type="ChEBI" id="CHEBI:83088"/>
    </cofactor>
</comment>
<dbReference type="EMBL" id="BAAAET010000001">
    <property type="protein sequence ID" value="GAA0683433.1"/>
    <property type="molecule type" value="Genomic_DNA"/>
</dbReference>
<dbReference type="PANTHER" id="PTHR43178:SF5">
    <property type="entry name" value="LIPOAMIDE ACYLTRANSFERASE COMPONENT OF BRANCHED-CHAIN ALPHA-KETO ACID DEHYDROGENASE COMPLEX, MITOCHONDRIAL"/>
    <property type="match status" value="1"/>
</dbReference>
<dbReference type="SUPFAM" id="SSF52777">
    <property type="entry name" value="CoA-dependent acyltransferases"/>
    <property type="match status" value="1"/>
</dbReference>
<dbReference type="RefSeq" id="WP_343802005.1">
    <property type="nucleotide sequence ID" value="NZ_BAAAET010000001.1"/>
</dbReference>
<feature type="domain" description="Lipoyl-binding" evidence="8">
    <location>
        <begin position="1"/>
        <end position="76"/>
    </location>
</feature>
<evidence type="ECO:0000256" key="1">
    <source>
        <dbReference type="ARBA" id="ARBA00001938"/>
    </source>
</evidence>
<dbReference type="Proteomes" id="UP001499915">
    <property type="component" value="Unassembled WGS sequence"/>
</dbReference>
<dbReference type="PANTHER" id="PTHR43178">
    <property type="entry name" value="DIHYDROLIPOAMIDE ACETYLTRANSFERASE COMPONENT OF PYRUVATE DEHYDROGENASE COMPLEX"/>
    <property type="match status" value="1"/>
</dbReference>
<evidence type="ECO:0000259" key="8">
    <source>
        <dbReference type="PROSITE" id="PS50968"/>
    </source>
</evidence>
<dbReference type="InterPro" id="IPR050743">
    <property type="entry name" value="2-oxoacid_DH_E2_comp"/>
</dbReference>
<keyword evidence="4 7" id="KW-0808">Transferase</keyword>
<evidence type="ECO:0000256" key="7">
    <source>
        <dbReference type="RuleBase" id="RU003423"/>
    </source>
</evidence>
<evidence type="ECO:0000256" key="3">
    <source>
        <dbReference type="ARBA" id="ARBA00011484"/>
    </source>
</evidence>
<keyword evidence="5 7" id="KW-0450">Lipoyl</keyword>
<evidence type="ECO:0000256" key="4">
    <source>
        <dbReference type="ARBA" id="ARBA00022679"/>
    </source>
</evidence>
<dbReference type="PROSITE" id="PS50968">
    <property type="entry name" value="BIOTINYL_LIPOYL"/>
    <property type="match status" value="1"/>
</dbReference>
<dbReference type="PROSITE" id="PS51826">
    <property type="entry name" value="PSBD"/>
    <property type="match status" value="1"/>
</dbReference>
<dbReference type="Gene3D" id="2.40.50.100">
    <property type="match status" value="1"/>
</dbReference>
<evidence type="ECO:0000313" key="10">
    <source>
        <dbReference type="EMBL" id="GAA0683433.1"/>
    </source>
</evidence>
<dbReference type="InterPro" id="IPR000089">
    <property type="entry name" value="Biotin_lipoyl"/>
</dbReference>
<dbReference type="InterPro" id="IPR011053">
    <property type="entry name" value="Single_hybrid_motif"/>
</dbReference>
<keyword evidence="11" id="KW-1185">Reference proteome</keyword>
<dbReference type="EC" id="2.3.1.-" evidence="7"/>
<sequence>MADFTMPSLGADMIEGTLVEWMVEPGDKVKSGDVVAVIETSKGAIETEIFVSGTVQELLVKVGETVPVGTVLATIRSVENVRHPAESASESAMPIPQELKPVTVATSRPVATLKTGIVRASPAARKLAADQGLDLADISGSGPGGAVTLNDVQAAAGMKQAGQESGRVSRGFDPASMRQGIAAAMARSKKEIPHYYLSTEINMKPAQQWLAEENARRKINDRLLQVVLPLKAMALALRKVPELNGFYKNGEFNQSERIHVGVAVALRGGGLVAPALHDVDSKTLDELMQDLNDLITRARTGMLRSSELTDPTITLTNMGENGVEGIFGIIYPPQVAILGLGKVMERPWVVDGRIEVRPVMLASLSADHRVSDGHRGAVFLNTLDKLLQTPEAL</sequence>
<keyword evidence="6 7" id="KW-0012">Acyltransferase</keyword>
<dbReference type="SUPFAM" id="SSF47005">
    <property type="entry name" value="Peripheral subunit-binding domain of 2-oxo acid dehydrogenase complex"/>
    <property type="match status" value="1"/>
</dbReference>
<dbReference type="SUPFAM" id="SSF51230">
    <property type="entry name" value="Single hybrid motif"/>
    <property type="match status" value="1"/>
</dbReference>
<dbReference type="InterPro" id="IPR023213">
    <property type="entry name" value="CAT-like_dom_sf"/>
</dbReference>
<dbReference type="InterPro" id="IPR001078">
    <property type="entry name" value="2-oxoacid_DH_actylTfrase"/>
</dbReference>
<evidence type="ECO:0000256" key="6">
    <source>
        <dbReference type="ARBA" id="ARBA00023315"/>
    </source>
</evidence>
<evidence type="ECO:0000256" key="5">
    <source>
        <dbReference type="ARBA" id="ARBA00022823"/>
    </source>
</evidence>
<dbReference type="InterPro" id="IPR004167">
    <property type="entry name" value="PSBD"/>
</dbReference>
<dbReference type="Pfam" id="PF00198">
    <property type="entry name" value="2-oxoacid_dh"/>
    <property type="match status" value="1"/>
</dbReference>
<reference evidence="11" key="1">
    <citation type="journal article" date="2019" name="Int. J. Syst. Evol. Microbiol.">
        <title>The Global Catalogue of Microorganisms (GCM) 10K type strain sequencing project: providing services to taxonomists for standard genome sequencing and annotation.</title>
        <authorList>
            <consortium name="The Broad Institute Genomics Platform"/>
            <consortium name="The Broad Institute Genome Sequencing Center for Infectious Disease"/>
            <person name="Wu L."/>
            <person name="Ma J."/>
        </authorList>
    </citation>
    <scope>NUCLEOTIDE SEQUENCE [LARGE SCALE GENOMIC DNA]</scope>
    <source>
        <strain evidence="11">JCM 15134</strain>
    </source>
</reference>
<comment type="subunit">
    <text evidence="3">Forms a 24-polypeptide structural core with octahedral symmetry.</text>
</comment>
<evidence type="ECO:0000259" key="9">
    <source>
        <dbReference type="PROSITE" id="PS51826"/>
    </source>
</evidence>
<dbReference type="Pfam" id="PF00364">
    <property type="entry name" value="Biotin_lipoyl"/>
    <property type="match status" value="1"/>
</dbReference>
<dbReference type="CDD" id="cd06849">
    <property type="entry name" value="lipoyl_domain"/>
    <property type="match status" value="1"/>
</dbReference>
<dbReference type="Gene3D" id="3.30.559.10">
    <property type="entry name" value="Chloramphenicol acetyltransferase-like domain"/>
    <property type="match status" value="1"/>
</dbReference>
<comment type="similarity">
    <text evidence="2 7">Belongs to the 2-oxoacid dehydrogenase family.</text>
</comment>
<dbReference type="InterPro" id="IPR036625">
    <property type="entry name" value="E3-bd_dom_sf"/>
</dbReference>
<dbReference type="Gene3D" id="4.10.320.10">
    <property type="entry name" value="E3-binding domain"/>
    <property type="match status" value="1"/>
</dbReference>
<dbReference type="Pfam" id="PF02817">
    <property type="entry name" value="E3_binding"/>
    <property type="match status" value="1"/>
</dbReference>
<evidence type="ECO:0000256" key="2">
    <source>
        <dbReference type="ARBA" id="ARBA00007317"/>
    </source>
</evidence>
<name>A0ABP3T5Y0_9GAMM</name>
<protein>
    <recommendedName>
        <fullName evidence="7">Dihydrolipoamide acetyltransferase component of pyruvate dehydrogenase complex</fullName>
        <ecNumber evidence="7">2.3.1.-</ecNumber>
    </recommendedName>
</protein>
<organism evidence="10 11">
    <name type="scientific">Marinobacterium maritimum</name>
    <dbReference type="NCBI Taxonomy" id="500162"/>
    <lineage>
        <taxon>Bacteria</taxon>
        <taxon>Pseudomonadati</taxon>
        <taxon>Pseudomonadota</taxon>
        <taxon>Gammaproteobacteria</taxon>
        <taxon>Oceanospirillales</taxon>
        <taxon>Oceanospirillaceae</taxon>
        <taxon>Marinobacterium</taxon>
    </lineage>
</organism>
<evidence type="ECO:0000313" key="11">
    <source>
        <dbReference type="Proteomes" id="UP001499915"/>
    </source>
</evidence>
<gene>
    <name evidence="10" type="ORF">GCM10009104_05720</name>
</gene>
<comment type="caution">
    <text evidence="10">The sequence shown here is derived from an EMBL/GenBank/DDBJ whole genome shotgun (WGS) entry which is preliminary data.</text>
</comment>
<accession>A0ABP3T5Y0</accession>
<feature type="domain" description="Peripheral subunit-binding (PSBD)" evidence="9">
    <location>
        <begin position="119"/>
        <end position="156"/>
    </location>
</feature>
<proteinExistence type="inferred from homology"/>